<evidence type="ECO:0000313" key="4">
    <source>
        <dbReference type="EMBL" id="MCQ1530768.1"/>
    </source>
</evidence>
<evidence type="ECO:0000313" key="5">
    <source>
        <dbReference type="Proteomes" id="UP001651880"/>
    </source>
</evidence>
<dbReference type="PANTHER" id="PTHR42880:SF1">
    <property type="entry name" value="ISOPROPYLMALATE_HOMOCITRATE_CITRAMALATE SYNTHASE FAMILY PROTEIN"/>
    <property type="match status" value="1"/>
</dbReference>
<evidence type="ECO:0000256" key="1">
    <source>
        <dbReference type="ARBA" id="ARBA00022679"/>
    </source>
</evidence>
<proteinExistence type="inferred from homology"/>
<dbReference type="Proteomes" id="UP001651880">
    <property type="component" value="Unassembled WGS sequence"/>
</dbReference>
<comment type="caution">
    <text evidence="4">The sequence shown here is derived from an EMBL/GenBank/DDBJ whole genome shotgun (WGS) entry which is preliminary data.</text>
</comment>
<dbReference type="InterPro" id="IPR002034">
    <property type="entry name" value="AIPM/Hcit_synth_CS"/>
</dbReference>
<dbReference type="EMBL" id="JAJEKE010000014">
    <property type="protein sequence ID" value="MCQ1530768.1"/>
    <property type="molecule type" value="Genomic_DNA"/>
</dbReference>
<evidence type="ECO:0000259" key="3">
    <source>
        <dbReference type="PROSITE" id="PS50991"/>
    </source>
</evidence>
<sequence length="403" mass="44917">MEKYISDKWYTSSWNFLDIVRENLKFKDKIKIHDVTLRDGEQQAGLVMTAEQKIRLAEKMAEVGIHRIEAGMPAVSKQDSDAIKEIVKRNLGPEIFGFARCMVEDVKRAADCGVKGIVIEIPSNEQMIREAYGWTLDKAVDLSIKATQAAHEAGLYTVFFPIDMTRANIDWVLSLVEKVAADGYMDALAIVDTMGGLAPHTVPFLVDIVKERIKKPIELHFHDDFGLGSANSIMGLAAGADVVHTTISAAGERAGNASYEDIAMALLTMYDVNIGLNYSQIYPLSKLFRSMVNFPVRANRGIIGENIFKIESGIVAGWYENVKNTNPLLVSPYLPELVGHDPTEIVLGKHSGSPSIDHWLEKYHVSLNEEQKNELLNKIKLKAYQKCGLLDENDFSGLLKEYL</sequence>
<feature type="domain" description="Pyruvate carboxyltransferase" evidence="3">
    <location>
        <begin position="30"/>
        <end position="282"/>
    </location>
</feature>
<dbReference type="PROSITE" id="PS00815">
    <property type="entry name" value="AIPM_HOMOCIT_SYNTH_1"/>
    <property type="match status" value="1"/>
</dbReference>
<accession>A0ABT1NHM1</accession>
<dbReference type="CDD" id="cd03174">
    <property type="entry name" value="DRE_TIM_metallolyase"/>
    <property type="match status" value="1"/>
</dbReference>
<gene>
    <name evidence="4" type="ORF">LJD61_14595</name>
</gene>
<dbReference type="InterPro" id="IPR000891">
    <property type="entry name" value="PYR_CT"/>
</dbReference>
<organism evidence="4 5">
    <name type="scientific">Lutispora saccharofermentans</name>
    <dbReference type="NCBI Taxonomy" id="3024236"/>
    <lineage>
        <taxon>Bacteria</taxon>
        <taxon>Bacillati</taxon>
        <taxon>Bacillota</taxon>
        <taxon>Clostridia</taxon>
        <taxon>Lutisporales</taxon>
        <taxon>Lutisporaceae</taxon>
        <taxon>Lutispora</taxon>
    </lineage>
</organism>
<dbReference type="Pfam" id="PF22617">
    <property type="entry name" value="HCS_D2"/>
    <property type="match status" value="1"/>
</dbReference>
<dbReference type="PROSITE" id="PS50991">
    <property type="entry name" value="PYR_CT"/>
    <property type="match status" value="1"/>
</dbReference>
<dbReference type="InterPro" id="IPR054691">
    <property type="entry name" value="LeuA/HCS_post-cat"/>
</dbReference>
<dbReference type="SUPFAM" id="SSF51569">
    <property type="entry name" value="Aldolase"/>
    <property type="match status" value="1"/>
</dbReference>
<reference evidence="4 5" key="1">
    <citation type="submission" date="2021-10" db="EMBL/GenBank/DDBJ databases">
        <title>Lutispora strain m25 sp. nov., a thermophilic, non-spore-forming bacterium isolated from a lab-scale methanogenic bioreactor digesting anaerobic sludge.</title>
        <authorList>
            <person name="El Houari A."/>
            <person name="Mcdonald J."/>
        </authorList>
    </citation>
    <scope>NUCLEOTIDE SEQUENCE [LARGE SCALE GENOMIC DNA]</scope>
    <source>
        <strain evidence="5">m25</strain>
    </source>
</reference>
<dbReference type="PROSITE" id="PS00816">
    <property type="entry name" value="AIPM_HOMOCIT_SYNTH_2"/>
    <property type="match status" value="1"/>
</dbReference>
<keyword evidence="4" id="KW-0670">Pyruvate</keyword>
<dbReference type="PANTHER" id="PTHR42880">
    <property type="entry name" value="HOMOCITRATE SYNTHASE"/>
    <property type="match status" value="1"/>
</dbReference>
<comment type="similarity">
    <text evidence="2">Belongs to the alpha-IPM synthase/homocitrate synthase family.</text>
</comment>
<dbReference type="Gene3D" id="3.20.20.70">
    <property type="entry name" value="Aldolase class I"/>
    <property type="match status" value="1"/>
</dbReference>
<keyword evidence="1 2" id="KW-0808">Transferase</keyword>
<protein>
    <submittedName>
        <fullName evidence="4">Pyruvate carboxyltransferase</fullName>
    </submittedName>
</protein>
<dbReference type="Pfam" id="PF00682">
    <property type="entry name" value="HMGL-like"/>
    <property type="match status" value="1"/>
</dbReference>
<dbReference type="InterPro" id="IPR013785">
    <property type="entry name" value="Aldolase_TIM"/>
</dbReference>
<keyword evidence="5" id="KW-1185">Reference proteome</keyword>
<evidence type="ECO:0000256" key="2">
    <source>
        <dbReference type="RuleBase" id="RU003523"/>
    </source>
</evidence>
<dbReference type="Gene3D" id="1.10.238.260">
    <property type="match status" value="1"/>
</dbReference>
<name>A0ABT1NHM1_9FIRM</name>
<dbReference type="RefSeq" id="WP_255228289.1">
    <property type="nucleotide sequence ID" value="NZ_JAJEKE010000014.1"/>
</dbReference>